<dbReference type="AlphaFoldDB" id="A0A4T3F2J4"/>
<evidence type="ECO:0000313" key="3">
    <source>
        <dbReference type="Proteomes" id="UP000309389"/>
    </source>
</evidence>
<dbReference type="RefSeq" id="WP_136692261.1">
    <property type="nucleotide sequence ID" value="NZ_SSHH01000001.1"/>
</dbReference>
<protein>
    <recommendedName>
        <fullName evidence="4">PH domain-containing protein</fullName>
    </recommendedName>
</protein>
<proteinExistence type="predicted"/>
<accession>A0A4T3F2J4</accession>
<reference evidence="2 3" key="1">
    <citation type="submission" date="2019-04" db="EMBL/GenBank/DDBJ databases">
        <title>Altererythrobacter aquimixticola sp. nov., isolated from sediment of junction between the ocean and a freshwater spring.</title>
        <authorList>
            <person name="Yoon J.-H."/>
        </authorList>
    </citation>
    <scope>NUCLEOTIDE SEQUENCE [LARGE SCALE GENOMIC DNA]</scope>
    <source>
        <strain evidence="2 3">SSKS-13</strain>
    </source>
</reference>
<keyword evidence="1" id="KW-1133">Transmembrane helix</keyword>
<keyword evidence="3" id="KW-1185">Reference proteome</keyword>
<gene>
    <name evidence="2" type="ORF">E5222_03185</name>
</gene>
<evidence type="ECO:0008006" key="4">
    <source>
        <dbReference type="Google" id="ProtNLM"/>
    </source>
</evidence>
<name>A0A4T3F2J4_9SPHN</name>
<comment type="caution">
    <text evidence="2">The sequence shown here is derived from an EMBL/GenBank/DDBJ whole genome shotgun (WGS) entry which is preliminary data.</text>
</comment>
<organism evidence="2 3">
    <name type="scientific">Alteraurantiacibacter aquimixticola</name>
    <dbReference type="NCBI Taxonomy" id="2489173"/>
    <lineage>
        <taxon>Bacteria</taxon>
        <taxon>Pseudomonadati</taxon>
        <taxon>Pseudomonadota</taxon>
        <taxon>Alphaproteobacteria</taxon>
        <taxon>Sphingomonadales</taxon>
        <taxon>Erythrobacteraceae</taxon>
        <taxon>Alteraurantiacibacter</taxon>
    </lineage>
</organism>
<dbReference type="Proteomes" id="UP000309389">
    <property type="component" value="Unassembled WGS sequence"/>
</dbReference>
<evidence type="ECO:0000256" key="1">
    <source>
        <dbReference type="SAM" id="Phobius"/>
    </source>
</evidence>
<sequence>MEARETLGDPLDLALRRELQPGERVLWQGKPLPRVALGGFALWLFAVPWTAFSVFWTAMAYAGASSDMADDAGLLAYAFPLFGVPFILIGLGMMSVPFLPLIFARRMLFAVTDRRLLQLRLGRSSLITKSVDADRIGSMERREGRDGAGTLKVEIGSSIDSDGDRRTEHFNIGEVPQVMQVEDRVREMLELADRRRALSS</sequence>
<keyword evidence="1" id="KW-0472">Membrane</keyword>
<dbReference type="EMBL" id="SSHH01000001">
    <property type="protein sequence ID" value="TIX51475.1"/>
    <property type="molecule type" value="Genomic_DNA"/>
</dbReference>
<feature type="transmembrane region" description="Helical" evidence="1">
    <location>
        <begin position="74"/>
        <end position="99"/>
    </location>
</feature>
<keyword evidence="1" id="KW-0812">Transmembrane</keyword>
<dbReference type="OrthoDB" id="199424at2"/>
<evidence type="ECO:0000313" key="2">
    <source>
        <dbReference type="EMBL" id="TIX51475.1"/>
    </source>
</evidence>
<feature type="transmembrane region" description="Helical" evidence="1">
    <location>
        <begin position="40"/>
        <end position="62"/>
    </location>
</feature>